<name>A0AAU9MPU8_9ASTR</name>
<evidence type="ECO:0000313" key="3">
    <source>
        <dbReference type="Proteomes" id="UP001157418"/>
    </source>
</evidence>
<gene>
    <name evidence="2" type="ORF">LVIROSA_LOCUS16715</name>
</gene>
<organism evidence="2 3">
    <name type="scientific">Lactuca virosa</name>
    <dbReference type="NCBI Taxonomy" id="75947"/>
    <lineage>
        <taxon>Eukaryota</taxon>
        <taxon>Viridiplantae</taxon>
        <taxon>Streptophyta</taxon>
        <taxon>Embryophyta</taxon>
        <taxon>Tracheophyta</taxon>
        <taxon>Spermatophyta</taxon>
        <taxon>Magnoliopsida</taxon>
        <taxon>eudicotyledons</taxon>
        <taxon>Gunneridae</taxon>
        <taxon>Pentapetalae</taxon>
        <taxon>asterids</taxon>
        <taxon>campanulids</taxon>
        <taxon>Asterales</taxon>
        <taxon>Asteraceae</taxon>
        <taxon>Cichorioideae</taxon>
        <taxon>Cichorieae</taxon>
        <taxon>Lactucinae</taxon>
        <taxon>Lactuca</taxon>
    </lineage>
</organism>
<evidence type="ECO:0000313" key="2">
    <source>
        <dbReference type="EMBL" id="CAH1429893.1"/>
    </source>
</evidence>
<dbReference type="PANTHER" id="PTHR10492:SF92">
    <property type="entry name" value="ATP-DEPENDENT DNA HELICASE"/>
    <property type="match status" value="1"/>
</dbReference>
<comment type="caution">
    <text evidence="2">The sequence shown here is derived from an EMBL/GenBank/DDBJ whole genome shotgun (WGS) entry which is preliminary data.</text>
</comment>
<feature type="domain" description="Helitron helicase-like" evidence="1">
    <location>
        <begin position="7"/>
        <end position="122"/>
    </location>
</feature>
<sequence>MASGESEASAIGKCVVLPATFIGGPRNMRRKYIDAMALVQKFGKPDLFLTLTCNPNWPEIRQHMMAHEETHNRADLVVRVFHAKLELFKNEILKKNIFGKVAAYTYVIEFQKRGLPHAHFLLILEHDFKMYEPKEYDEIVCAELPNEHSNPHLHKMFVKHMLHGACGNLNPKNVCMKNGTCKNSYPKEFCHETNQTNDAYPTYRRRNNGVSVIVRGAKLDNRWVVP</sequence>
<dbReference type="AlphaFoldDB" id="A0AAU9MPU8"/>
<keyword evidence="3" id="KW-1185">Reference proteome</keyword>
<dbReference type="EMBL" id="CAKMRJ010003204">
    <property type="protein sequence ID" value="CAH1429893.1"/>
    <property type="molecule type" value="Genomic_DNA"/>
</dbReference>
<dbReference type="Pfam" id="PF14214">
    <property type="entry name" value="Helitron_like_N"/>
    <property type="match status" value="1"/>
</dbReference>
<proteinExistence type="predicted"/>
<evidence type="ECO:0000259" key="1">
    <source>
        <dbReference type="Pfam" id="PF14214"/>
    </source>
</evidence>
<dbReference type="InterPro" id="IPR025476">
    <property type="entry name" value="Helitron_helicase-like"/>
</dbReference>
<protein>
    <recommendedName>
        <fullName evidence="1">Helitron helicase-like domain-containing protein</fullName>
    </recommendedName>
</protein>
<dbReference type="Proteomes" id="UP001157418">
    <property type="component" value="Unassembled WGS sequence"/>
</dbReference>
<accession>A0AAU9MPU8</accession>
<reference evidence="2 3" key="1">
    <citation type="submission" date="2022-01" db="EMBL/GenBank/DDBJ databases">
        <authorList>
            <person name="Xiong W."/>
            <person name="Schranz E."/>
        </authorList>
    </citation>
    <scope>NUCLEOTIDE SEQUENCE [LARGE SCALE GENOMIC DNA]</scope>
</reference>
<dbReference type="PANTHER" id="PTHR10492">
    <property type="match status" value="1"/>
</dbReference>